<dbReference type="InterPro" id="IPR036583">
    <property type="entry name" value="23S_rRNA_IVS_sf"/>
</dbReference>
<reference evidence="1 2" key="1">
    <citation type="journal article" date="2016" name="Nat. Commun.">
        <title>Thousands of microbial genomes shed light on interconnected biogeochemical processes in an aquifer system.</title>
        <authorList>
            <person name="Anantharaman K."/>
            <person name="Brown C.T."/>
            <person name="Hug L.A."/>
            <person name="Sharon I."/>
            <person name="Castelle C.J."/>
            <person name="Probst A.J."/>
            <person name="Thomas B.C."/>
            <person name="Singh A."/>
            <person name="Wilkins M.J."/>
            <person name="Karaoz U."/>
            <person name="Brodie E.L."/>
            <person name="Williams K.H."/>
            <person name="Hubbard S.S."/>
            <person name="Banfield J.F."/>
        </authorList>
    </citation>
    <scope>NUCLEOTIDE SEQUENCE [LARGE SCALE GENOMIC DNA]</scope>
</reference>
<dbReference type="PANTHER" id="PTHR38471">
    <property type="entry name" value="FOUR HELIX BUNDLE PROTEIN"/>
    <property type="match status" value="1"/>
</dbReference>
<organism evidence="1 2">
    <name type="scientific">Candidatus Roizmanbacteria bacterium RIFCSPLOWO2_01_FULL_38_12</name>
    <dbReference type="NCBI Taxonomy" id="1802061"/>
    <lineage>
        <taxon>Bacteria</taxon>
        <taxon>Candidatus Roizmaniibacteriota</taxon>
    </lineage>
</organism>
<sequence length="113" mass="13201">MYRFENLIVWNKSLEVVKKIYLFSEKLNDFALKDQLRRAATSVPINIAEGSGAEKDKEFKRYLYISRKSLFETLACLKIIKLLYKKEDKTIEEKINEVGKLLNGLIKKVKLSV</sequence>
<evidence type="ECO:0000313" key="2">
    <source>
        <dbReference type="Proteomes" id="UP000177141"/>
    </source>
</evidence>
<dbReference type="Gene3D" id="1.20.1440.60">
    <property type="entry name" value="23S rRNA-intervening sequence"/>
    <property type="match status" value="1"/>
</dbReference>
<dbReference type="STRING" id="1802061.A3A93_03100"/>
<evidence type="ECO:0000313" key="1">
    <source>
        <dbReference type="EMBL" id="OGK46338.1"/>
    </source>
</evidence>
<evidence type="ECO:0008006" key="3">
    <source>
        <dbReference type="Google" id="ProtNLM"/>
    </source>
</evidence>
<dbReference type="Proteomes" id="UP000177141">
    <property type="component" value="Unassembled WGS sequence"/>
</dbReference>
<dbReference type="AlphaFoldDB" id="A0A1F7ISK4"/>
<dbReference type="PANTHER" id="PTHR38471:SF2">
    <property type="entry name" value="FOUR HELIX BUNDLE PROTEIN"/>
    <property type="match status" value="1"/>
</dbReference>
<protein>
    <recommendedName>
        <fullName evidence="3">Four helix bundle protein</fullName>
    </recommendedName>
</protein>
<accession>A0A1F7ISK4</accession>
<proteinExistence type="predicted"/>
<dbReference type="SUPFAM" id="SSF158446">
    <property type="entry name" value="IVS-encoded protein-like"/>
    <property type="match status" value="1"/>
</dbReference>
<dbReference type="InterPro" id="IPR012657">
    <property type="entry name" value="23S_rRNA-intervening_sequence"/>
</dbReference>
<comment type="caution">
    <text evidence="1">The sequence shown here is derived from an EMBL/GenBank/DDBJ whole genome shotgun (WGS) entry which is preliminary data.</text>
</comment>
<dbReference type="NCBIfam" id="TIGR02436">
    <property type="entry name" value="four helix bundle protein"/>
    <property type="match status" value="1"/>
</dbReference>
<dbReference type="CDD" id="cd16377">
    <property type="entry name" value="23S_rRNA_IVP_like"/>
    <property type="match status" value="1"/>
</dbReference>
<name>A0A1F7ISK4_9BACT</name>
<dbReference type="EMBL" id="MGAL01000043">
    <property type="protein sequence ID" value="OGK46338.1"/>
    <property type="molecule type" value="Genomic_DNA"/>
</dbReference>
<gene>
    <name evidence="1" type="ORF">A3A93_03100</name>
</gene>
<dbReference type="Pfam" id="PF05635">
    <property type="entry name" value="23S_rRNA_IVP"/>
    <property type="match status" value="1"/>
</dbReference>